<evidence type="ECO:0000313" key="7">
    <source>
        <dbReference type="Proteomes" id="UP000694923"/>
    </source>
</evidence>
<dbReference type="PROSITE" id="PS50089">
    <property type="entry name" value="ZF_RING_2"/>
    <property type="match status" value="1"/>
</dbReference>
<gene>
    <name evidence="8" type="primary">LOC103581448</name>
</gene>
<evidence type="ECO:0000256" key="1">
    <source>
        <dbReference type="ARBA" id="ARBA00022723"/>
    </source>
</evidence>
<dbReference type="Gene3D" id="3.30.40.10">
    <property type="entry name" value="Zinc/RING finger domain, C3HC4 (zinc finger)"/>
    <property type="match status" value="1"/>
</dbReference>
<accession>A0ABM0PZG0</accession>
<dbReference type="Proteomes" id="UP000694923">
    <property type="component" value="Unplaced"/>
</dbReference>
<dbReference type="InterPro" id="IPR051834">
    <property type="entry name" value="RING_finger_E3_ligase"/>
</dbReference>
<dbReference type="SMART" id="SM00184">
    <property type="entry name" value="RING"/>
    <property type="match status" value="1"/>
</dbReference>
<sequence>MREEAWPRLLSSSLLLPPHRDGVQASLLGCMHFLQNKQISVCAYGVPSTTLHLLSPTCGPHSSSSPISSSRSRYMSSSSSSPMSSSSSSSEYSEISLLMFESISEESSSLDSPSEARQEMQHRTFDEDDSWPFPNLVQFFILNEDDHDKPTGLNIAQIENLAVRTFGQIDSLTTCSVCITEYTEGNKLRTLPCSHVYQAHCIDRWLPEDSTCPICCCKEIDSSYRENSS</sequence>
<feature type="compositionally biased region" description="Low complexity" evidence="5">
    <location>
        <begin position="62"/>
        <end position="89"/>
    </location>
</feature>
<evidence type="ECO:0000256" key="3">
    <source>
        <dbReference type="ARBA" id="ARBA00022833"/>
    </source>
</evidence>
<dbReference type="SUPFAM" id="SSF57850">
    <property type="entry name" value="RING/U-box"/>
    <property type="match status" value="1"/>
</dbReference>
<evidence type="ECO:0000259" key="6">
    <source>
        <dbReference type="PROSITE" id="PS50089"/>
    </source>
</evidence>
<dbReference type="InterPro" id="IPR001841">
    <property type="entry name" value="Znf_RING"/>
</dbReference>
<proteinExistence type="predicted"/>
<evidence type="ECO:0000313" key="8">
    <source>
        <dbReference type="RefSeq" id="XP_008561501.1"/>
    </source>
</evidence>
<dbReference type="PANTHER" id="PTHR45931">
    <property type="entry name" value="SI:CH211-59O9.10"/>
    <property type="match status" value="1"/>
</dbReference>
<evidence type="ECO:0000256" key="2">
    <source>
        <dbReference type="ARBA" id="ARBA00022771"/>
    </source>
</evidence>
<evidence type="ECO:0000256" key="4">
    <source>
        <dbReference type="PROSITE-ProRule" id="PRU00175"/>
    </source>
</evidence>
<keyword evidence="1" id="KW-0479">Metal-binding</keyword>
<reference evidence="8" key="1">
    <citation type="submission" date="2025-08" db="UniProtKB">
        <authorList>
            <consortium name="RefSeq"/>
        </authorList>
    </citation>
    <scope>IDENTIFICATION</scope>
</reference>
<keyword evidence="7" id="KW-1185">Reference proteome</keyword>
<evidence type="ECO:0000256" key="5">
    <source>
        <dbReference type="SAM" id="MobiDB-lite"/>
    </source>
</evidence>
<dbReference type="GeneID" id="103581448"/>
<dbReference type="PANTHER" id="PTHR45931:SF3">
    <property type="entry name" value="RING ZINC FINGER-CONTAINING PROTEIN"/>
    <property type="match status" value="1"/>
</dbReference>
<feature type="region of interest" description="Disordered" evidence="5">
    <location>
        <begin position="55"/>
        <end position="89"/>
    </location>
</feature>
<dbReference type="Pfam" id="PF13639">
    <property type="entry name" value="zf-RING_2"/>
    <property type="match status" value="1"/>
</dbReference>
<feature type="domain" description="RING-type" evidence="6">
    <location>
        <begin position="175"/>
        <end position="215"/>
    </location>
</feature>
<protein>
    <submittedName>
        <fullName evidence="8">E3 ubiquitin-protein ligase RLIM-like</fullName>
    </submittedName>
</protein>
<dbReference type="InterPro" id="IPR013083">
    <property type="entry name" value="Znf_RING/FYVE/PHD"/>
</dbReference>
<keyword evidence="3" id="KW-0862">Zinc</keyword>
<organism evidence="7 8">
    <name type="scientific">Galeopterus variegatus</name>
    <name type="common">Malayan flying lemur</name>
    <name type="synonym">Cynocephalus variegatus</name>
    <dbReference type="NCBI Taxonomy" id="482537"/>
    <lineage>
        <taxon>Eukaryota</taxon>
        <taxon>Metazoa</taxon>
        <taxon>Chordata</taxon>
        <taxon>Craniata</taxon>
        <taxon>Vertebrata</taxon>
        <taxon>Euteleostomi</taxon>
        <taxon>Mammalia</taxon>
        <taxon>Eutheria</taxon>
        <taxon>Euarchontoglires</taxon>
        <taxon>Dermoptera</taxon>
        <taxon>Cynocephalidae</taxon>
        <taxon>Galeopterus</taxon>
    </lineage>
</organism>
<keyword evidence="2 4" id="KW-0863">Zinc-finger</keyword>
<name>A0ABM0PZG0_GALVR</name>
<dbReference type="RefSeq" id="XP_008561501.1">
    <property type="nucleotide sequence ID" value="XM_008563279.1"/>
</dbReference>